<dbReference type="InterPro" id="IPR050472">
    <property type="entry name" value="Anth_synth/Amidotransfase"/>
</dbReference>
<evidence type="ECO:0000313" key="4">
    <source>
        <dbReference type="Proteomes" id="UP000178870"/>
    </source>
</evidence>
<dbReference type="InterPro" id="IPR017926">
    <property type="entry name" value="GATASE"/>
</dbReference>
<sequence length="187" mass="21320">MKVLIIDNSTSYLNQLQSLLPPEASHTTIDFSEIDKDTAENFDVAILSGGHSFPVAGNENRLEKEIDFVSNYKKPIFGICFGFELIASIFGAKLEQMERKEHGVLNIEVIEPDDIFLNTPNFSVYESHRWVVREPGEQFITLAKSKDGVEAIKHKTRPIYAVQFHPEMFIDKTCGDEIFHNFLNLIK</sequence>
<dbReference type="PANTHER" id="PTHR43418">
    <property type="entry name" value="MULTIFUNCTIONAL TRYPTOPHAN BIOSYNTHESIS PROTEIN-RELATED"/>
    <property type="match status" value="1"/>
</dbReference>
<evidence type="ECO:0000256" key="1">
    <source>
        <dbReference type="ARBA" id="ARBA00022962"/>
    </source>
</evidence>
<dbReference type="Proteomes" id="UP000178870">
    <property type="component" value="Unassembled WGS sequence"/>
</dbReference>
<dbReference type="GO" id="GO:0005829">
    <property type="term" value="C:cytosol"/>
    <property type="evidence" value="ECO:0007669"/>
    <property type="project" value="TreeGrafter"/>
</dbReference>
<dbReference type="Pfam" id="PF00117">
    <property type="entry name" value="GATase"/>
    <property type="match status" value="1"/>
</dbReference>
<keyword evidence="1" id="KW-0315">Glutamine amidotransferase</keyword>
<dbReference type="PRINTS" id="PR00096">
    <property type="entry name" value="GATASE"/>
</dbReference>
<reference evidence="3 4" key="1">
    <citation type="journal article" date="2016" name="Nat. Commun.">
        <title>Thousands of microbial genomes shed light on interconnected biogeochemical processes in an aquifer system.</title>
        <authorList>
            <person name="Anantharaman K."/>
            <person name="Brown C.T."/>
            <person name="Hug L.A."/>
            <person name="Sharon I."/>
            <person name="Castelle C.J."/>
            <person name="Probst A.J."/>
            <person name="Thomas B.C."/>
            <person name="Singh A."/>
            <person name="Wilkins M.J."/>
            <person name="Karaoz U."/>
            <person name="Brodie E.L."/>
            <person name="Williams K.H."/>
            <person name="Hubbard S.S."/>
            <person name="Banfield J.F."/>
        </authorList>
    </citation>
    <scope>NUCLEOTIDE SEQUENCE [LARGE SCALE GENOMIC DNA]</scope>
</reference>
<organism evidence="3 4">
    <name type="scientific">Candidatus Woesebacteria bacterium RIFCSPHIGHO2_01_FULL_44_21</name>
    <dbReference type="NCBI Taxonomy" id="1802503"/>
    <lineage>
        <taxon>Bacteria</taxon>
        <taxon>Candidatus Woeseibacteriota</taxon>
    </lineage>
</organism>
<gene>
    <name evidence="3" type="ORF">A2803_05810</name>
</gene>
<dbReference type="SUPFAM" id="SSF52317">
    <property type="entry name" value="Class I glutamine amidotransferase-like"/>
    <property type="match status" value="1"/>
</dbReference>
<dbReference type="InterPro" id="IPR029062">
    <property type="entry name" value="Class_I_gatase-like"/>
</dbReference>
<protein>
    <recommendedName>
        <fullName evidence="2">Glutamine amidotransferase domain-containing protein</fullName>
    </recommendedName>
</protein>
<dbReference type="AlphaFoldDB" id="A0A1F7YZV6"/>
<dbReference type="GO" id="GO:0004049">
    <property type="term" value="F:anthranilate synthase activity"/>
    <property type="evidence" value="ECO:0007669"/>
    <property type="project" value="TreeGrafter"/>
</dbReference>
<dbReference type="PROSITE" id="PS51273">
    <property type="entry name" value="GATASE_TYPE_1"/>
    <property type="match status" value="1"/>
</dbReference>
<dbReference type="GO" id="GO:0000162">
    <property type="term" value="P:L-tryptophan biosynthetic process"/>
    <property type="evidence" value="ECO:0007669"/>
    <property type="project" value="TreeGrafter"/>
</dbReference>
<proteinExistence type="predicted"/>
<evidence type="ECO:0000259" key="2">
    <source>
        <dbReference type="Pfam" id="PF00117"/>
    </source>
</evidence>
<evidence type="ECO:0000313" key="3">
    <source>
        <dbReference type="EMBL" id="OGM32831.1"/>
    </source>
</evidence>
<dbReference type="PANTHER" id="PTHR43418:SF4">
    <property type="entry name" value="MULTIFUNCTIONAL TRYPTOPHAN BIOSYNTHESIS PROTEIN"/>
    <property type="match status" value="1"/>
</dbReference>
<dbReference type="Gene3D" id="3.40.50.880">
    <property type="match status" value="1"/>
</dbReference>
<feature type="domain" description="Glutamine amidotransferase" evidence="2">
    <location>
        <begin position="5"/>
        <end position="183"/>
    </location>
</feature>
<comment type="caution">
    <text evidence="3">The sequence shown here is derived from an EMBL/GenBank/DDBJ whole genome shotgun (WGS) entry which is preliminary data.</text>
</comment>
<dbReference type="PRINTS" id="PR00097">
    <property type="entry name" value="ANTSNTHASEII"/>
</dbReference>
<dbReference type="EMBL" id="MGGP01000012">
    <property type="protein sequence ID" value="OGM32831.1"/>
    <property type="molecule type" value="Genomic_DNA"/>
</dbReference>
<accession>A0A1F7YZV6</accession>
<name>A0A1F7YZV6_9BACT</name>